<gene>
    <name evidence="1" type="ORF">SCE1572_45760</name>
</gene>
<dbReference type="Proteomes" id="UP000014803">
    <property type="component" value="Chromosome"/>
</dbReference>
<organism evidence="1 2">
    <name type="scientific">Sorangium cellulosum So0157-2</name>
    <dbReference type="NCBI Taxonomy" id="1254432"/>
    <lineage>
        <taxon>Bacteria</taxon>
        <taxon>Pseudomonadati</taxon>
        <taxon>Myxococcota</taxon>
        <taxon>Polyangia</taxon>
        <taxon>Polyangiales</taxon>
        <taxon>Polyangiaceae</taxon>
        <taxon>Sorangium</taxon>
    </lineage>
</organism>
<name>S4YA09_SORCE</name>
<protein>
    <submittedName>
        <fullName evidence="1">Uncharacterized protein</fullName>
    </submittedName>
</protein>
<evidence type="ECO:0000313" key="2">
    <source>
        <dbReference type="Proteomes" id="UP000014803"/>
    </source>
</evidence>
<accession>S4YA09</accession>
<dbReference type="AlphaFoldDB" id="S4YA09"/>
<evidence type="ECO:0000313" key="1">
    <source>
        <dbReference type="EMBL" id="AGP41161.1"/>
    </source>
</evidence>
<dbReference type="HOGENOM" id="CLU_2169438_0_0_7"/>
<proteinExistence type="predicted"/>
<reference evidence="1 2" key="1">
    <citation type="journal article" date="2013" name="Sci. Rep.">
        <title>Extraordinary expansion of a Sorangium cellulosum genome from an alkaline milieu.</title>
        <authorList>
            <person name="Han K."/>
            <person name="Li Z.F."/>
            <person name="Peng R."/>
            <person name="Zhu L.P."/>
            <person name="Zhou T."/>
            <person name="Wang L.G."/>
            <person name="Li S.G."/>
            <person name="Zhang X.B."/>
            <person name="Hu W."/>
            <person name="Wu Z.H."/>
            <person name="Qin N."/>
            <person name="Li Y.Z."/>
        </authorList>
    </citation>
    <scope>NUCLEOTIDE SEQUENCE [LARGE SCALE GENOMIC DNA]</scope>
    <source>
        <strain evidence="1 2">So0157-2</strain>
    </source>
</reference>
<dbReference type="EMBL" id="CP003969">
    <property type="protein sequence ID" value="AGP41161.1"/>
    <property type="molecule type" value="Genomic_DNA"/>
</dbReference>
<dbReference type="KEGG" id="scu:SCE1572_45760"/>
<sequence length="110" mass="11500">MLSEEATCSIKTSITGSATVILCRRFRTSRTWPSAISLPSRVCPPERSMRCMMPIACAIGSASASTSGDTRPFDWSALSADASSSRALFASCAGSDMNPPKGASYAVARA</sequence>